<organism evidence="1 2">
    <name type="scientific">Cnuibacter physcomitrellae</name>
    <dbReference type="NCBI Taxonomy" id="1619308"/>
    <lineage>
        <taxon>Bacteria</taxon>
        <taxon>Bacillati</taxon>
        <taxon>Actinomycetota</taxon>
        <taxon>Actinomycetes</taxon>
        <taxon>Micrococcales</taxon>
        <taxon>Microbacteriaceae</taxon>
        <taxon>Cnuibacter</taxon>
    </lineage>
</organism>
<proteinExistence type="predicted"/>
<dbReference type="Proteomes" id="UP000192775">
    <property type="component" value="Chromosome"/>
</dbReference>
<sequence>MVVRVSPTAQSRDTAPTMMAKRLAVTDPSGSRSTAFTVHGGLRRDDVGSTGRAVLGRLTTAHPP</sequence>
<reference evidence="1 2" key="1">
    <citation type="submission" date="2017-04" db="EMBL/GenBank/DDBJ databases">
        <authorList>
            <person name="Afonso C.L."/>
            <person name="Miller P.J."/>
            <person name="Scott M.A."/>
            <person name="Spackman E."/>
            <person name="Goraichik I."/>
            <person name="Dimitrov K.M."/>
            <person name="Suarez D.L."/>
            <person name="Swayne D.E."/>
        </authorList>
    </citation>
    <scope>NUCLEOTIDE SEQUENCE [LARGE SCALE GENOMIC DNA]</scope>
    <source>
        <strain evidence="2">XA(T)</strain>
    </source>
</reference>
<dbReference type="EMBL" id="CP020715">
    <property type="protein sequence ID" value="ARJ06144.1"/>
    <property type="molecule type" value="Genomic_DNA"/>
</dbReference>
<accession>A0A1X9LLU2</accession>
<evidence type="ECO:0000313" key="2">
    <source>
        <dbReference type="Proteomes" id="UP000192775"/>
    </source>
</evidence>
<evidence type="ECO:0000313" key="1">
    <source>
        <dbReference type="EMBL" id="ARJ06144.1"/>
    </source>
</evidence>
<name>A0A1X9LLU2_9MICO</name>
<protein>
    <submittedName>
        <fullName evidence="1">Uncharacterized protein</fullName>
    </submittedName>
</protein>
<gene>
    <name evidence="1" type="ORF">B5808_13620</name>
</gene>
<dbReference type="KEGG" id="cphy:B5808_13620"/>
<dbReference type="AlphaFoldDB" id="A0A1X9LLU2"/>
<keyword evidence="2" id="KW-1185">Reference proteome</keyword>